<protein>
    <submittedName>
        <fullName evidence="1">Uncharacterized protein</fullName>
    </submittedName>
</protein>
<comment type="caution">
    <text evidence="1">The sequence shown here is derived from an EMBL/GenBank/DDBJ whole genome shotgun (WGS) entry which is preliminary data.</text>
</comment>
<proteinExistence type="predicted"/>
<gene>
    <name evidence="1" type="ORF">BN963_SGAL_01468</name>
</gene>
<dbReference type="AlphaFoldDB" id="A0A060RHP9"/>
<evidence type="ECO:0000313" key="2">
    <source>
        <dbReference type="Proteomes" id="UP000027584"/>
    </source>
</evidence>
<reference evidence="1 2" key="2">
    <citation type="submission" date="2014-05" db="EMBL/GenBank/DDBJ databases">
        <title>Genome sequence of Streptococcus gallolyticus.</title>
        <authorList>
            <person name="Del Campo R."/>
        </authorList>
    </citation>
    <scope>NUCLEOTIDE SEQUENCE [LARGE SCALE GENOMIC DNA]</scope>
    <source>
        <strain evidence="1 2">LMG17956</strain>
    </source>
</reference>
<accession>A0A060RHP9</accession>
<name>A0A060RHP9_9STRE</name>
<organism evidence="1 2">
    <name type="scientific">Streptococcus gallolyticus</name>
    <dbReference type="NCBI Taxonomy" id="315405"/>
    <lineage>
        <taxon>Bacteria</taxon>
        <taxon>Bacillati</taxon>
        <taxon>Bacillota</taxon>
        <taxon>Bacilli</taxon>
        <taxon>Lactobacillales</taxon>
        <taxon>Streptococcaceae</taxon>
        <taxon>Streptococcus</taxon>
    </lineage>
</organism>
<evidence type="ECO:0000313" key="1">
    <source>
        <dbReference type="EMBL" id="CDO18270.1"/>
    </source>
</evidence>
<dbReference type="RefSeq" id="WP_039694482.1">
    <property type="nucleotide sequence ID" value="NZ_FNFJ01000002.1"/>
</dbReference>
<sequence length="76" mass="8499">MSSRELSAEELRKLANYLSQQANDLEMTLEAVKKVAVSSQEIADEAEMLSKMGENANYLANSVQKIIAHETEKIKK</sequence>
<reference evidence="1 2" key="1">
    <citation type="submission" date="2014-02" db="EMBL/GenBank/DDBJ databases">
        <authorList>
            <person name="Manrique M."/>
        </authorList>
    </citation>
    <scope>NUCLEOTIDE SEQUENCE [LARGE SCALE GENOMIC DNA]</scope>
    <source>
        <strain evidence="1 2">LMG17956</strain>
    </source>
</reference>
<dbReference type="Proteomes" id="UP000027584">
    <property type="component" value="Unassembled WGS sequence"/>
</dbReference>
<dbReference type="EMBL" id="CCBC010000177">
    <property type="protein sequence ID" value="CDO18270.1"/>
    <property type="molecule type" value="Genomic_DNA"/>
</dbReference>